<name>S8ES27_FOMSC</name>
<dbReference type="Proteomes" id="UP000015241">
    <property type="component" value="Unassembled WGS sequence"/>
</dbReference>
<dbReference type="GO" id="GO:0000228">
    <property type="term" value="C:nuclear chromosome"/>
    <property type="evidence" value="ECO:0007669"/>
    <property type="project" value="InterPro"/>
</dbReference>
<dbReference type="InterPro" id="IPR006939">
    <property type="entry name" value="SNF5"/>
</dbReference>
<reference evidence="2 3" key="1">
    <citation type="journal article" date="2012" name="Science">
        <title>The Paleozoic origin of enzymatic lignin decomposition reconstructed from 31 fungal genomes.</title>
        <authorList>
            <person name="Floudas D."/>
            <person name="Binder M."/>
            <person name="Riley R."/>
            <person name="Barry K."/>
            <person name="Blanchette R.A."/>
            <person name="Henrissat B."/>
            <person name="Martinez A.T."/>
            <person name="Otillar R."/>
            <person name="Spatafora J.W."/>
            <person name="Yadav J.S."/>
            <person name="Aerts A."/>
            <person name="Benoit I."/>
            <person name="Boyd A."/>
            <person name="Carlson A."/>
            <person name="Copeland A."/>
            <person name="Coutinho P.M."/>
            <person name="de Vries R.P."/>
            <person name="Ferreira P."/>
            <person name="Findley K."/>
            <person name="Foster B."/>
            <person name="Gaskell J."/>
            <person name="Glotzer D."/>
            <person name="Gorecki P."/>
            <person name="Heitman J."/>
            <person name="Hesse C."/>
            <person name="Hori C."/>
            <person name="Igarashi K."/>
            <person name="Jurgens J.A."/>
            <person name="Kallen N."/>
            <person name="Kersten P."/>
            <person name="Kohler A."/>
            <person name="Kuees U."/>
            <person name="Kumar T.K.A."/>
            <person name="Kuo A."/>
            <person name="LaButti K."/>
            <person name="Larrondo L.F."/>
            <person name="Lindquist E."/>
            <person name="Ling A."/>
            <person name="Lombard V."/>
            <person name="Lucas S."/>
            <person name="Lundell T."/>
            <person name="Martin R."/>
            <person name="McLaughlin D.J."/>
            <person name="Morgenstern I."/>
            <person name="Morin E."/>
            <person name="Murat C."/>
            <person name="Nagy L.G."/>
            <person name="Nolan M."/>
            <person name="Ohm R.A."/>
            <person name="Patyshakuliyeva A."/>
            <person name="Rokas A."/>
            <person name="Ruiz-Duenas F.J."/>
            <person name="Sabat G."/>
            <person name="Salamov A."/>
            <person name="Samejima M."/>
            <person name="Schmutz J."/>
            <person name="Slot J.C."/>
            <person name="St John F."/>
            <person name="Stenlid J."/>
            <person name="Sun H."/>
            <person name="Sun S."/>
            <person name="Syed K."/>
            <person name="Tsang A."/>
            <person name="Wiebenga A."/>
            <person name="Young D."/>
            <person name="Pisabarro A."/>
            <person name="Eastwood D.C."/>
            <person name="Martin F."/>
            <person name="Cullen D."/>
            <person name="Grigoriev I.V."/>
            <person name="Hibbett D.S."/>
        </authorList>
    </citation>
    <scope>NUCLEOTIDE SEQUENCE</scope>
    <source>
        <strain evidence="3">FP-58527</strain>
    </source>
</reference>
<dbReference type="GO" id="GO:0006338">
    <property type="term" value="P:chromatin remodeling"/>
    <property type="evidence" value="ECO:0007669"/>
    <property type="project" value="InterPro"/>
</dbReference>
<evidence type="ECO:0000313" key="3">
    <source>
        <dbReference type="Proteomes" id="UP000015241"/>
    </source>
</evidence>
<organism evidence="2 3">
    <name type="scientific">Fomitopsis schrenkii</name>
    <name type="common">Brown rot fungus</name>
    <dbReference type="NCBI Taxonomy" id="2126942"/>
    <lineage>
        <taxon>Eukaryota</taxon>
        <taxon>Fungi</taxon>
        <taxon>Dikarya</taxon>
        <taxon>Basidiomycota</taxon>
        <taxon>Agaricomycotina</taxon>
        <taxon>Agaricomycetes</taxon>
        <taxon>Polyporales</taxon>
        <taxon>Fomitopsis</taxon>
    </lineage>
</organism>
<accession>S8ES27</accession>
<dbReference type="OrthoDB" id="10258327at2759"/>
<dbReference type="STRING" id="743788.S8ES27"/>
<dbReference type="AlphaFoldDB" id="S8ES27"/>
<dbReference type="InParanoid" id="S8ES27"/>
<keyword evidence="3" id="KW-1185">Reference proteome</keyword>
<dbReference type="Pfam" id="PF04855">
    <property type="entry name" value="SNF5"/>
    <property type="match status" value="1"/>
</dbReference>
<gene>
    <name evidence="2" type="ORF">FOMPIDRAFT_1137574</name>
</gene>
<feature type="region of interest" description="Disordered" evidence="1">
    <location>
        <begin position="130"/>
        <end position="149"/>
    </location>
</feature>
<dbReference type="HOGENOM" id="CLU_1749669_0_0_1"/>
<sequence length="149" mass="16111">MRDTFVWNLNDPVITPEIFAQSIVDDYALPSSYHSAITKAIQDQLSDFKAHSTTFGEDGVFVSSDTEDIQSGIIDGKEAATRPRSAALASHSAMASPCPASSADRIFAHACALGSVVQAVGAWVSRVHPARASAARPRAEESLRRRRRR</sequence>
<evidence type="ECO:0000313" key="2">
    <source>
        <dbReference type="EMBL" id="EPS92595.1"/>
    </source>
</evidence>
<protein>
    <submittedName>
        <fullName evidence="2">Uncharacterized protein</fullName>
    </submittedName>
</protein>
<evidence type="ECO:0000256" key="1">
    <source>
        <dbReference type="SAM" id="MobiDB-lite"/>
    </source>
</evidence>
<proteinExistence type="predicted"/>
<dbReference type="EMBL" id="KE504450">
    <property type="protein sequence ID" value="EPS92595.1"/>
    <property type="molecule type" value="Genomic_DNA"/>
</dbReference>